<proteinExistence type="predicted"/>
<reference evidence="3" key="2">
    <citation type="submission" date="2012-11" db="EMBL/GenBank/DDBJ databases">
        <authorList>
            <person name="Kuo A."/>
            <person name="Curtis B.A."/>
            <person name="Tanifuji G."/>
            <person name="Burki F."/>
            <person name="Gruber A."/>
            <person name="Irimia M."/>
            <person name="Maruyama S."/>
            <person name="Arias M.C."/>
            <person name="Ball S.G."/>
            <person name="Gile G.H."/>
            <person name="Hirakawa Y."/>
            <person name="Hopkins J.F."/>
            <person name="Rensing S.A."/>
            <person name="Schmutz J."/>
            <person name="Symeonidi A."/>
            <person name="Elias M."/>
            <person name="Eveleigh R.J."/>
            <person name="Herman E.K."/>
            <person name="Klute M.J."/>
            <person name="Nakayama T."/>
            <person name="Obornik M."/>
            <person name="Reyes-Prieto A."/>
            <person name="Armbrust E.V."/>
            <person name="Aves S.J."/>
            <person name="Beiko R.G."/>
            <person name="Coutinho P."/>
            <person name="Dacks J.B."/>
            <person name="Durnford D.G."/>
            <person name="Fast N.M."/>
            <person name="Green B.R."/>
            <person name="Grisdale C."/>
            <person name="Hempe F."/>
            <person name="Henrissat B."/>
            <person name="Hoppner M.P."/>
            <person name="Ishida K.-I."/>
            <person name="Kim E."/>
            <person name="Koreny L."/>
            <person name="Kroth P.G."/>
            <person name="Liu Y."/>
            <person name="Malik S.-B."/>
            <person name="Maier U.G."/>
            <person name="McRose D."/>
            <person name="Mock T."/>
            <person name="Neilson J.A."/>
            <person name="Onodera N.T."/>
            <person name="Poole A.M."/>
            <person name="Pritham E.J."/>
            <person name="Richards T.A."/>
            <person name="Rocap G."/>
            <person name="Roy S.W."/>
            <person name="Sarai C."/>
            <person name="Schaack S."/>
            <person name="Shirato S."/>
            <person name="Slamovits C.H."/>
            <person name="Spencer D.F."/>
            <person name="Suzuki S."/>
            <person name="Worden A.Z."/>
            <person name="Zauner S."/>
            <person name="Barry K."/>
            <person name="Bell C."/>
            <person name="Bharti A.K."/>
            <person name="Crow J.A."/>
            <person name="Grimwood J."/>
            <person name="Kramer R."/>
            <person name="Lindquist E."/>
            <person name="Lucas S."/>
            <person name="Salamov A."/>
            <person name="McFadden G.I."/>
            <person name="Lane C.E."/>
            <person name="Keeling P.J."/>
            <person name="Gray M.W."/>
            <person name="Grigoriev I.V."/>
            <person name="Archibald J.M."/>
        </authorList>
    </citation>
    <scope>NUCLEOTIDE SEQUENCE</scope>
    <source>
        <strain evidence="3">CCMP2712</strain>
    </source>
</reference>
<evidence type="ECO:0000313" key="3">
    <source>
        <dbReference type="Proteomes" id="UP000011087"/>
    </source>
</evidence>
<reference evidence="2" key="3">
    <citation type="submission" date="2016-03" db="UniProtKB">
        <authorList>
            <consortium name="EnsemblProtists"/>
        </authorList>
    </citation>
    <scope>IDENTIFICATION</scope>
</reference>
<dbReference type="Proteomes" id="UP000011087">
    <property type="component" value="Unassembled WGS sequence"/>
</dbReference>
<dbReference type="GeneID" id="17287478"/>
<evidence type="ECO:0000313" key="1">
    <source>
        <dbReference type="EMBL" id="EKX30758.1"/>
    </source>
</evidence>
<reference evidence="1 3" key="1">
    <citation type="journal article" date="2012" name="Nature">
        <title>Algal genomes reveal evolutionary mosaicism and the fate of nucleomorphs.</title>
        <authorList>
            <consortium name="DOE Joint Genome Institute"/>
            <person name="Curtis B.A."/>
            <person name="Tanifuji G."/>
            <person name="Burki F."/>
            <person name="Gruber A."/>
            <person name="Irimia M."/>
            <person name="Maruyama S."/>
            <person name="Arias M.C."/>
            <person name="Ball S.G."/>
            <person name="Gile G.H."/>
            <person name="Hirakawa Y."/>
            <person name="Hopkins J.F."/>
            <person name="Kuo A."/>
            <person name="Rensing S.A."/>
            <person name="Schmutz J."/>
            <person name="Symeonidi A."/>
            <person name="Elias M."/>
            <person name="Eveleigh R.J."/>
            <person name="Herman E.K."/>
            <person name="Klute M.J."/>
            <person name="Nakayama T."/>
            <person name="Obornik M."/>
            <person name="Reyes-Prieto A."/>
            <person name="Armbrust E.V."/>
            <person name="Aves S.J."/>
            <person name="Beiko R.G."/>
            <person name="Coutinho P."/>
            <person name="Dacks J.B."/>
            <person name="Durnford D.G."/>
            <person name="Fast N.M."/>
            <person name="Green B.R."/>
            <person name="Grisdale C.J."/>
            <person name="Hempel F."/>
            <person name="Henrissat B."/>
            <person name="Hoppner M.P."/>
            <person name="Ishida K."/>
            <person name="Kim E."/>
            <person name="Koreny L."/>
            <person name="Kroth P.G."/>
            <person name="Liu Y."/>
            <person name="Malik S.B."/>
            <person name="Maier U.G."/>
            <person name="McRose D."/>
            <person name="Mock T."/>
            <person name="Neilson J.A."/>
            <person name="Onodera N.T."/>
            <person name="Poole A.M."/>
            <person name="Pritham E.J."/>
            <person name="Richards T.A."/>
            <person name="Rocap G."/>
            <person name="Roy S.W."/>
            <person name="Sarai C."/>
            <person name="Schaack S."/>
            <person name="Shirato S."/>
            <person name="Slamovits C.H."/>
            <person name="Spencer D.F."/>
            <person name="Suzuki S."/>
            <person name="Worden A.Z."/>
            <person name="Zauner S."/>
            <person name="Barry K."/>
            <person name="Bell C."/>
            <person name="Bharti A.K."/>
            <person name="Crow J.A."/>
            <person name="Grimwood J."/>
            <person name="Kramer R."/>
            <person name="Lindquist E."/>
            <person name="Lucas S."/>
            <person name="Salamov A."/>
            <person name="McFadden G.I."/>
            <person name="Lane C.E."/>
            <person name="Keeling P.J."/>
            <person name="Gray M.W."/>
            <person name="Grigoriev I.V."/>
            <person name="Archibald J.M."/>
        </authorList>
    </citation>
    <scope>NUCLEOTIDE SEQUENCE</scope>
    <source>
        <strain evidence="1 3">CCMP2712</strain>
    </source>
</reference>
<dbReference type="EnsemblProtists" id="EKX30758">
    <property type="protein sequence ID" value="EKX30758"/>
    <property type="gene ID" value="GUITHDRAFT_123025"/>
</dbReference>
<accession>L1I3G5</accession>
<dbReference type="AlphaFoldDB" id="L1I3G5"/>
<name>L1I3G5_GUITC</name>
<keyword evidence="3" id="KW-1185">Reference proteome</keyword>
<dbReference type="HOGENOM" id="CLU_1790611_0_0_1"/>
<dbReference type="RefSeq" id="XP_005817738.1">
    <property type="nucleotide sequence ID" value="XM_005817681.1"/>
</dbReference>
<dbReference type="GO" id="GO:0007166">
    <property type="term" value="P:cell surface receptor signaling pathway"/>
    <property type="evidence" value="ECO:0007669"/>
    <property type="project" value="InterPro"/>
</dbReference>
<dbReference type="Gene3D" id="1.20.930.20">
    <property type="entry name" value="Adaptor protein Cbl, N-terminal domain"/>
    <property type="match status" value="1"/>
</dbReference>
<dbReference type="InterPro" id="IPR036537">
    <property type="entry name" value="Adaptor_Cbl_N_dom_sf"/>
</dbReference>
<dbReference type="PaxDb" id="55529-EKX30758"/>
<organism evidence="1">
    <name type="scientific">Guillardia theta (strain CCMP2712)</name>
    <name type="common">Cryptophyte</name>
    <dbReference type="NCBI Taxonomy" id="905079"/>
    <lineage>
        <taxon>Eukaryota</taxon>
        <taxon>Cryptophyceae</taxon>
        <taxon>Pyrenomonadales</taxon>
        <taxon>Geminigeraceae</taxon>
        <taxon>Guillardia</taxon>
    </lineage>
</organism>
<protein>
    <submittedName>
        <fullName evidence="1 2">Uncharacterized protein</fullName>
    </submittedName>
</protein>
<evidence type="ECO:0000313" key="2">
    <source>
        <dbReference type="EnsemblProtists" id="EKX30758"/>
    </source>
</evidence>
<dbReference type="KEGG" id="gtt:GUITHDRAFT_123025"/>
<dbReference type="EMBL" id="JH993589">
    <property type="protein sequence ID" value="EKX30758.1"/>
    <property type="molecule type" value="Genomic_DNA"/>
</dbReference>
<sequence length="145" mass="15982">MEALLKTLKSALAFIEVFDGRGWFMRALKSSSDKSALESFHHAITAHCTDMSLSLQVAADEHLILNEVVERISWLQTLQRKMLETQSQTGKVVVDASRKVEDSDLMTKLETIAAQQAAQEELLQRLLGQVPDVQGGDSTQDLAAA</sequence>
<gene>
    <name evidence="1" type="ORF">GUITHDRAFT_123025</name>
</gene>